<proteinExistence type="predicted"/>
<feature type="domain" description="DUF4268" evidence="1">
    <location>
        <begin position="10"/>
        <end position="146"/>
    </location>
</feature>
<evidence type="ECO:0000313" key="2">
    <source>
        <dbReference type="EMBL" id="PZP45250.1"/>
    </source>
</evidence>
<evidence type="ECO:0000313" key="3">
    <source>
        <dbReference type="Proteomes" id="UP000249645"/>
    </source>
</evidence>
<dbReference type="Proteomes" id="UP000249645">
    <property type="component" value="Unassembled WGS sequence"/>
</dbReference>
<reference evidence="2 3" key="1">
    <citation type="submission" date="2017-11" db="EMBL/GenBank/DDBJ databases">
        <title>Infants hospitalized years apart are colonized by the same room-sourced microbial strains.</title>
        <authorList>
            <person name="Brooks B."/>
            <person name="Olm M.R."/>
            <person name="Firek B.A."/>
            <person name="Baker R."/>
            <person name="Thomas B.C."/>
            <person name="Morowitz M.J."/>
            <person name="Banfield J.F."/>
        </authorList>
    </citation>
    <scope>NUCLEOTIDE SEQUENCE [LARGE SCALE GENOMIC DNA]</scope>
    <source>
        <strain evidence="2">S2_009_000_R2_76</strain>
    </source>
</reference>
<dbReference type="InterPro" id="IPR025364">
    <property type="entry name" value="DUF4268"/>
</dbReference>
<comment type="caution">
    <text evidence="2">The sequence shown here is derived from an EMBL/GenBank/DDBJ whole genome shotgun (WGS) entry which is preliminary data.</text>
</comment>
<accession>A0A2W5EVD4</accession>
<organism evidence="2 3">
    <name type="scientific">Pseudopedobacter saltans</name>
    <dbReference type="NCBI Taxonomy" id="151895"/>
    <lineage>
        <taxon>Bacteria</taxon>
        <taxon>Pseudomonadati</taxon>
        <taxon>Bacteroidota</taxon>
        <taxon>Sphingobacteriia</taxon>
        <taxon>Sphingobacteriales</taxon>
        <taxon>Sphingobacteriaceae</taxon>
        <taxon>Pseudopedobacter</taxon>
    </lineage>
</organism>
<name>A0A2W5EVD4_9SPHI</name>
<dbReference type="Pfam" id="PF14088">
    <property type="entry name" value="DUF4268"/>
    <property type="match status" value="1"/>
</dbReference>
<protein>
    <submittedName>
        <fullName evidence="2">DUF4268 domain-containing protein</fullName>
    </submittedName>
</protein>
<evidence type="ECO:0000259" key="1">
    <source>
        <dbReference type="Pfam" id="PF14088"/>
    </source>
</evidence>
<dbReference type="AlphaFoldDB" id="A0A2W5EVD4"/>
<gene>
    <name evidence="2" type="ORF">DI598_13595</name>
</gene>
<dbReference type="EMBL" id="QFOI01000278">
    <property type="protein sequence ID" value="PZP45250.1"/>
    <property type="molecule type" value="Genomic_DNA"/>
</dbReference>
<sequence length="155" mass="18459">MYSRDEKVKLKQAFWTAFGQYMKGVPVFDEEGKSKNWLNYKTGVRGIRFKTDATDKYAYIGIELIHKDEEERQLVYDQLVSMKAILTQHLEEEWTWEQDFVDGFGKNSSRIYTELRPTNVFRQEEWPALISFFKPRILALDAFWDDAKSFFESTL</sequence>